<name>A0A6A5VXS4_9PLEO</name>
<dbReference type="AlphaFoldDB" id="A0A6A5VXS4"/>
<dbReference type="Proteomes" id="UP000800036">
    <property type="component" value="Unassembled WGS sequence"/>
</dbReference>
<keyword evidence="2" id="KW-1185">Reference proteome</keyword>
<evidence type="ECO:0000313" key="1">
    <source>
        <dbReference type="EMBL" id="KAF1977967.1"/>
    </source>
</evidence>
<protein>
    <submittedName>
        <fullName evidence="1">Uncharacterized protein</fullName>
    </submittedName>
</protein>
<dbReference type="EMBL" id="ML976662">
    <property type="protein sequence ID" value="KAF1977967.1"/>
    <property type="molecule type" value="Genomic_DNA"/>
</dbReference>
<reference evidence="1" key="1">
    <citation type="journal article" date="2020" name="Stud. Mycol.">
        <title>101 Dothideomycetes genomes: a test case for predicting lifestyles and emergence of pathogens.</title>
        <authorList>
            <person name="Haridas S."/>
            <person name="Albert R."/>
            <person name="Binder M."/>
            <person name="Bloem J."/>
            <person name="Labutti K."/>
            <person name="Salamov A."/>
            <person name="Andreopoulos B."/>
            <person name="Baker S."/>
            <person name="Barry K."/>
            <person name="Bills G."/>
            <person name="Bluhm B."/>
            <person name="Cannon C."/>
            <person name="Castanera R."/>
            <person name="Culley D."/>
            <person name="Daum C."/>
            <person name="Ezra D."/>
            <person name="Gonzalez J."/>
            <person name="Henrissat B."/>
            <person name="Kuo A."/>
            <person name="Liang C."/>
            <person name="Lipzen A."/>
            <person name="Lutzoni F."/>
            <person name="Magnuson J."/>
            <person name="Mondo S."/>
            <person name="Nolan M."/>
            <person name="Ohm R."/>
            <person name="Pangilinan J."/>
            <person name="Park H.-J."/>
            <person name="Ramirez L."/>
            <person name="Alfaro M."/>
            <person name="Sun H."/>
            <person name="Tritt A."/>
            <person name="Yoshinaga Y."/>
            <person name="Zwiers L.-H."/>
            <person name="Turgeon B."/>
            <person name="Goodwin S."/>
            <person name="Spatafora J."/>
            <person name="Crous P."/>
            <person name="Grigoriev I."/>
        </authorList>
    </citation>
    <scope>NUCLEOTIDE SEQUENCE</scope>
    <source>
        <strain evidence="1">CBS 107.79</strain>
    </source>
</reference>
<proteinExistence type="predicted"/>
<sequence length="399" mass="42731">MVEKLSNDVWINGAEASIVDLKGGKDVPNAERASEDEDLVLLNQISGFGVARSGYQNSRSPRLVIAPSLILPIGSPSDTIAVIILVAVINAAPKARLGGSFRHSCVDKFKSAIDRILVDNGWLYVAPLLFRDPGHARAFTDEAFIAVVNARSEVRLHSPQFGVWVVEIKTTVQTELRSKALVYTVPLLSGHVRRFVSGTTTTVLVGIGRGSTAIVSETVEAVSVDELHEYSGIGAMINKLEDGVLGDEKPMIDFGVVIHGPGNIMGVGFCDAILPLAQAVFLLPYQSAASLLAQYSVPGVTVKFAHWQSSGQLTRSKCLLTLTEAEAEEIEPEEEGIIEIGKVGFHQAYVVMKSMLLIASKQLFLSTQFTATHGLVHSLMKSAELVGCGLDGALKQGSQ</sequence>
<gene>
    <name evidence="1" type="ORF">BU23DRAFT_564811</name>
</gene>
<accession>A0A6A5VXS4</accession>
<organism evidence="1 2">
    <name type="scientific">Bimuria novae-zelandiae CBS 107.79</name>
    <dbReference type="NCBI Taxonomy" id="1447943"/>
    <lineage>
        <taxon>Eukaryota</taxon>
        <taxon>Fungi</taxon>
        <taxon>Dikarya</taxon>
        <taxon>Ascomycota</taxon>
        <taxon>Pezizomycotina</taxon>
        <taxon>Dothideomycetes</taxon>
        <taxon>Pleosporomycetidae</taxon>
        <taxon>Pleosporales</taxon>
        <taxon>Massarineae</taxon>
        <taxon>Didymosphaeriaceae</taxon>
        <taxon>Bimuria</taxon>
    </lineage>
</organism>
<evidence type="ECO:0000313" key="2">
    <source>
        <dbReference type="Proteomes" id="UP000800036"/>
    </source>
</evidence>